<keyword evidence="2" id="KW-1185">Reference proteome</keyword>
<accession>A0ACC6FTY2</accession>
<name>A0ACC6FTY2_9HELI</name>
<protein>
    <submittedName>
        <fullName evidence="1">Uncharacterized protein</fullName>
    </submittedName>
</protein>
<dbReference type="EMBL" id="JANURN010000008">
    <property type="protein sequence ID" value="MDL0082721.1"/>
    <property type="molecule type" value="Genomic_DNA"/>
</dbReference>
<evidence type="ECO:0000313" key="2">
    <source>
        <dbReference type="Proteomes" id="UP001173802"/>
    </source>
</evidence>
<comment type="caution">
    <text evidence="1">The sequence shown here is derived from an EMBL/GenBank/DDBJ whole genome shotgun (WGS) entry which is preliminary data.</text>
</comment>
<gene>
    <name evidence="1" type="ORF">NYG90_08585</name>
</gene>
<sequence length="64" mass="7028">MGEQFTPLKKFRAVTIAKIAPTLNFFKARKAPPQLLESCRSKAGFVKTPQSVIASLVLARRGDP</sequence>
<evidence type="ECO:0000313" key="1">
    <source>
        <dbReference type="EMBL" id="MDL0082721.1"/>
    </source>
</evidence>
<reference evidence="1 2" key="1">
    <citation type="journal article" date="2023" name="Microorganisms">
        <title>Isolation and Genomic Characteristics of Cat-Borne Campylobacter felis sp. nov. and Sheep-Borne Campylobacter ovis sp. nov.</title>
        <authorList>
            <person name="Wang H."/>
            <person name="Li Y."/>
            <person name="Gu Y."/>
            <person name="Zhou G."/>
            <person name="Chen X."/>
            <person name="Zhang X."/>
            <person name="Shao Z."/>
            <person name="Zhang J."/>
            <person name="Zhang M."/>
        </authorList>
    </citation>
    <scope>NUCLEOTIDE SEQUENCE [LARGE SCALE GENOMIC DNA]</scope>
    <source>
        <strain evidence="1 2">XJK30-2</strain>
    </source>
</reference>
<dbReference type="Proteomes" id="UP001173802">
    <property type="component" value="Unassembled WGS sequence"/>
</dbReference>
<organism evidence="1 2">
    <name type="scientific">Helicobacter zhangjianzhongii</name>
    <dbReference type="NCBI Taxonomy" id="2974574"/>
    <lineage>
        <taxon>Bacteria</taxon>
        <taxon>Pseudomonadati</taxon>
        <taxon>Campylobacterota</taxon>
        <taxon>Epsilonproteobacteria</taxon>
        <taxon>Campylobacterales</taxon>
        <taxon>Helicobacteraceae</taxon>
        <taxon>Helicobacter</taxon>
    </lineage>
</organism>
<proteinExistence type="predicted"/>